<dbReference type="RefSeq" id="WP_013958184.1">
    <property type="nucleotide sequence ID" value="NC_015726.1"/>
</dbReference>
<evidence type="ECO:0000313" key="1">
    <source>
        <dbReference type="EMBL" id="AEI78635.1"/>
    </source>
</evidence>
<dbReference type="KEGG" id="cnc:CNE_1c33310"/>
<accession>G0EY22</accession>
<name>G0EY22_CUPNN</name>
<dbReference type="GeneID" id="34308963"/>
<sequence>MSDGMQGEWERTNKYGLMRSRANRKGQPVKEEMDESYQSTLLQMRLVVGYLGERAQFAWWPTAFFGASSRLFLEPVFAKTPTLAQYHGVLEAARRLHDEHLNVGSYHLFRLPEEVEQDLHVIVQGGFGEELASQAAQGKEATLDALRRLAATSTASGVGPTAVGCIKDLNSAATLQAIASAYLTAFSQSAKVYPYLVG</sequence>
<gene>
    <name evidence="1" type="ordered locus">CNE_1c33310</name>
</gene>
<dbReference type="NCBIfam" id="NF033447">
    <property type="entry name" value="BrxE_fam"/>
    <property type="match status" value="1"/>
</dbReference>
<dbReference type="AlphaFoldDB" id="G0EY22"/>
<proteinExistence type="predicted"/>
<dbReference type="Proteomes" id="UP000006798">
    <property type="component" value="Chromosome 1"/>
</dbReference>
<protein>
    <recommendedName>
        <fullName evidence="3">BrxE family protein</fullName>
    </recommendedName>
</protein>
<evidence type="ECO:0000313" key="2">
    <source>
        <dbReference type="Proteomes" id="UP000006798"/>
    </source>
</evidence>
<dbReference type="HOGENOM" id="CLU_1601263_0_0_4"/>
<dbReference type="InterPro" id="IPR058690">
    <property type="entry name" value="BrxE"/>
</dbReference>
<organism evidence="1 2">
    <name type="scientific">Cupriavidus necator (strain ATCC 43291 / DSM 13513 / CCUG 52238 / LMG 8453 / N-1)</name>
    <name type="common">Ralstonia eutropha</name>
    <dbReference type="NCBI Taxonomy" id="1042878"/>
    <lineage>
        <taxon>Bacteria</taxon>
        <taxon>Pseudomonadati</taxon>
        <taxon>Pseudomonadota</taxon>
        <taxon>Betaproteobacteria</taxon>
        <taxon>Burkholderiales</taxon>
        <taxon>Burkholderiaceae</taxon>
        <taxon>Cupriavidus</taxon>
    </lineage>
</organism>
<reference evidence="1 2" key="1">
    <citation type="journal article" date="2011" name="J. Bacteriol.">
        <title>Complete genome sequence of the type strain Cupriavidus necator N-1.</title>
        <authorList>
            <person name="Poehlein A."/>
            <person name="Kusian B."/>
            <person name="Friedrich B."/>
            <person name="Daniel R."/>
            <person name="Bowien B."/>
        </authorList>
    </citation>
    <scope>NUCLEOTIDE SEQUENCE [LARGE SCALE GENOMIC DNA]</scope>
    <source>
        <strain evidence="2">ATCC 43291 / DSM 13513 / CCUG 52238 / LMG 8453 / N-1</strain>
    </source>
</reference>
<dbReference type="Pfam" id="PF26412">
    <property type="entry name" value="BrxE"/>
    <property type="match status" value="1"/>
</dbReference>
<evidence type="ECO:0008006" key="3">
    <source>
        <dbReference type="Google" id="ProtNLM"/>
    </source>
</evidence>
<dbReference type="EMBL" id="CP002877">
    <property type="protein sequence ID" value="AEI78635.1"/>
    <property type="molecule type" value="Genomic_DNA"/>
</dbReference>